<gene>
    <name evidence="3" type="ORF">BM477_00300</name>
</gene>
<dbReference type="AlphaFoldDB" id="A0A1Q5PST9"/>
<dbReference type="PIRSF" id="PIRSF012702">
    <property type="entry name" value="UCP012702"/>
    <property type="match status" value="1"/>
</dbReference>
<keyword evidence="4" id="KW-1185">Reference proteome</keyword>
<dbReference type="STRING" id="156892.BM477_00300"/>
<sequence length="502" mass="53450">MRRPRPRVAVCGIHIESSTFTPYLSGEADFVVTRGDELMARFFWRDYTWAQAVDWVPVLHAQALPGGVVKASAYGAWKAEILEGLAAAMREGGLDGLFFDIHGAMSVEGLDDAEGDLISAIRAVIGSEPFVSASMDLHGNVSEVLFDETDLLTCYRMAPHEDALESRMRAAKNLVDRVLAPRAEDGSIVRPAKALMHVPVLLPGEKTSTRLEPAKSLYAQLPAVEVMPGILDASIWIGFAWADQPRCQAAICVYGDDDALVRSVAADLGEQFWAAHDRFEFVAPTGSFAECLRVAEGSVAAGRTPFFISDSGDNPGAGGADDVTVALAGLLEWEPLRSGRFSGIYASIVDPVAVAAADAAGVGGRVDVSVGGKIDTRAPGPVEVAGAEVVALADDPMGGRVAALRCGGLVFVVTSRRHQYATAADFARLGLEPTAADVVVVKIGYLEPDLFEMQAGWMMALTPGGVDQDLLRLGHHRVSRPLFPFDTGFDPLPLPVRFVAGH</sequence>
<feature type="domain" description="Microcystin LR degradation protein MlrC N-terminal" evidence="2">
    <location>
        <begin position="7"/>
        <end position="295"/>
    </location>
</feature>
<dbReference type="Pfam" id="PF07171">
    <property type="entry name" value="MlrC_C"/>
    <property type="match status" value="1"/>
</dbReference>
<dbReference type="InterPro" id="IPR015995">
    <property type="entry name" value="MlrC_N"/>
</dbReference>
<proteinExistence type="predicted"/>
<dbReference type="InterPro" id="IPR010799">
    <property type="entry name" value="MlrC_C"/>
</dbReference>
<dbReference type="OrthoDB" id="9815420at2"/>
<dbReference type="RefSeq" id="WP_075360902.1">
    <property type="nucleotide sequence ID" value="NZ_MPDM01000001.1"/>
</dbReference>
<dbReference type="InterPro" id="IPR009197">
    <property type="entry name" value="MlrC"/>
</dbReference>
<evidence type="ECO:0000313" key="3">
    <source>
        <dbReference type="EMBL" id="OKL50664.1"/>
    </source>
</evidence>
<reference evidence="4" key="1">
    <citation type="submission" date="2016-11" db="EMBL/GenBank/DDBJ databases">
        <title>Actinomyces gypaetusis sp. nov. isolated from Gypaetus barbatus in Qinghai Tibet Plateau China.</title>
        <authorList>
            <person name="Meng X."/>
        </authorList>
    </citation>
    <scope>NUCLEOTIDE SEQUENCE [LARGE SCALE GENOMIC DNA]</scope>
    <source>
        <strain evidence="4">DSM 15383</strain>
    </source>
</reference>
<dbReference type="Proteomes" id="UP000186465">
    <property type="component" value="Unassembled WGS sequence"/>
</dbReference>
<evidence type="ECO:0000259" key="2">
    <source>
        <dbReference type="Pfam" id="PF07364"/>
    </source>
</evidence>
<feature type="domain" description="Microcystin LR degradation protein MlrC C-terminal" evidence="1">
    <location>
        <begin position="308"/>
        <end position="477"/>
    </location>
</feature>
<dbReference type="EMBL" id="MPDM01000001">
    <property type="protein sequence ID" value="OKL50664.1"/>
    <property type="molecule type" value="Genomic_DNA"/>
</dbReference>
<organism evidence="3 4">
    <name type="scientific">Boudabousia marimammalium</name>
    <dbReference type="NCBI Taxonomy" id="156892"/>
    <lineage>
        <taxon>Bacteria</taxon>
        <taxon>Bacillati</taxon>
        <taxon>Actinomycetota</taxon>
        <taxon>Actinomycetes</taxon>
        <taxon>Actinomycetales</taxon>
        <taxon>Actinomycetaceae</taxon>
        <taxon>Boudabousia</taxon>
    </lineage>
</organism>
<accession>A0A1Q5PST9</accession>
<dbReference type="Pfam" id="PF07364">
    <property type="entry name" value="DUF1485"/>
    <property type="match status" value="1"/>
</dbReference>
<evidence type="ECO:0000313" key="4">
    <source>
        <dbReference type="Proteomes" id="UP000186465"/>
    </source>
</evidence>
<protein>
    <submittedName>
        <fullName evidence="3">Microcystin degradation protein MlrC</fullName>
    </submittedName>
</protein>
<comment type="caution">
    <text evidence="3">The sequence shown here is derived from an EMBL/GenBank/DDBJ whole genome shotgun (WGS) entry which is preliminary data.</text>
</comment>
<name>A0A1Q5PST9_9ACTO</name>
<evidence type="ECO:0000259" key="1">
    <source>
        <dbReference type="Pfam" id="PF07171"/>
    </source>
</evidence>